<feature type="region of interest" description="Disordered" evidence="1">
    <location>
        <begin position="51"/>
        <end position="85"/>
    </location>
</feature>
<accession>A0ABR3NAX3</accession>
<name>A0ABR3NAX3_9TELE</name>
<dbReference type="Proteomes" id="UP001558613">
    <property type="component" value="Unassembled WGS sequence"/>
</dbReference>
<evidence type="ECO:0000313" key="2">
    <source>
        <dbReference type="EMBL" id="KAL1273865.1"/>
    </source>
</evidence>
<evidence type="ECO:0000256" key="1">
    <source>
        <dbReference type="SAM" id="MobiDB-lite"/>
    </source>
</evidence>
<sequence length="126" mass="13634">MVIHCTNHPVLAWCCSSAGSVLALVIKWGLRASSGKKELGNDDQSLSLLNQAGRKMEETEVTAAPRSSSKDRLSESSTHSLSGRGYSVSDIFTLCGFTAELQYPLLPFMAPAADILIMLNREMVES</sequence>
<protein>
    <submittedName>
        <fullName evidence="2">Uncharacterized protein</fullName>
    </submittedName>
</protein>
<reference evidence="2 3" key="1">
    <citation type="submission" date="2023-09" db="EMBL/GenBank/DDBJ databases">
        <authorList>
            <person name="Wang M."/>
        </authorList>
    </citation>
    <scope>NUCLEOTIDE SEQUENCE [LARGE SCALE GENOMIC DNA]</scope>
    <source>
        <strain evidence="2">GT-2023</strain>
        <tissue evidence="2">Liver</tissue>
    </source>
</reference>
<organism evidence="2 3">
    <name type="scientific">Cirrhinus molitorella</name>
    <name type="common">mud carp</name>
    <dbReference type="NCBI Taxonomy" id="172907"/>
    <lineage>
        <taxon>Eukaryota</taxon>
        <taxon>Metazoa</taxon>
        <taxon>Chordata</taxon>
        <taxon>Craniata</taxon>
        <taxon>Vertebrata</taxon>
        <taxon>Euteleostomi</taxon>
        <taxon>Actinopterygii</taxon>
        <taxon>Neopterygii</taxon>
        <taxon>Teleostei</taxon>
        <taxon>Ostariophysi</taxon>
        <taxon>Cypriniformes</taxon>
        <taxon>Cyprinidae</taxon>
        <taxon>Labeoninae</taxon>
        <taxon>Labeonini</taxon>
        <taxon>Cirrhinus</taxon>
    </lineage>
</organism>
<dbReference type="EMBL" id="JAYMGO010000005">
    <property type="protein sequence ID" value="KAL1273865.1"/>
    <property type="molecule type" value="Genomic_DNA"/>
</dbReference>
<keyword evidence="3" id="KW-1185">Reference proteome</keyword>
<gene>
    <name evidence="2" type="ORF">QQF64_026679</name>
</gene>
<proteinExistence type="predicted"/>
<comment type="caution">
    <text evidence="2">The sequence shown here is derived from an EMBL/GenBank/DDBJ whole genome shotgun (WGS) entry which is preliminary data.</text>
</comment>
<evidence type="ECO:0000313" key="3">
    <source>
        <dbReference type="Proteomes" id="UP001558613"/>
    </source>
</evidence>